<sequence length="65" mass="7497">MMALGNAVEIVMATYQLVYPEAPYEWLEKAANETLHWSARVTNPTLEQMNAHEARIRKMCTTGQW</sequence>
<accession>A0A0A0RMB9</accession>
<name>A0A0A0RMB9_9CAUD</name>
<dbReference type="GeneID" id="26796938"/>
<organism evidence="1 2">
    <name type="scientific">Streptomyces phage Jay2Jay</name>
    <dbReference type="NCBI Taxonomy" id="1556290"/>
    <lineage>
        <taxon>Viruses</taxon>
        <taxon>Duplodnaviria</taxon>
        <taxon>Heunggongvirae</taxon>
        <taxon>Uroviricota</taxon>
        <taxon>Caudoviricetes</taxon>
        <taxon>Stanwilliamsviridae</taxon>
        <taxon>Boydwoodruffvirinae</taxon>
        <taxon>Samistivirus</taxon>
        <taxon>Samistivirus jay2jay</taxon>
    </lineage>
</organism>
<dbReference type="KEGG" id="vg:26796938"/>
<reference evidence="1 2" key="1">
    <citation type="submission" date="2014-09" db="EMBL/GenBank/DDBJ databases">
        <authorList>
            <person name="Gicewicz E.A."/>
            <person name="Hiryak K.M."/>
            <person name="Horoschock A.N."/>
            <person name="Kneeream E.R."/>
            <person name="Luchetta J."/>
            <person name="Mikolon A.R."/>
            <person name="Smith S.N."/>
            <person name="Svintozelskiy S."/>
            <person name="Yucha M.L."/>
            <person name="Manna D.P."/>
            <person name="Pidcock K.A."/>
            <person name="Laing C.E."/>
            <person name="Schaff J.E."/>
            <person name="Dashiell C.L."/>
            <person name="Macialek J.A."/>
            <person name="Anders K.R."/>
            <person name="Braun M.A."/>
            <person name="Delesalle V.A."/>
            <person name="Hughes L.E."/>
            <person name="Ware V.C."/>
            <person name="Bradley K.W."/>
            <person name="Barker L.P."/>
            <person name="Asai D.J."/>
            <person name="Bowman C.A."/>
            <person name="Russell D.A."/>
            <person name="Pope W.H."/>
            <person name="Jacobs-Sera D."/>
            <person name="Hendrix R.W."/>
            <person name="Hatfull G.F."/>
        </authorList>
    </citation>
    <scope>NUCLEOTIDE SEQUENCE [LARGE SCALE GENOMIC DNA]</scope>
</reference>
<dbReference type="Proteomes" id="UP000030200">
    <property type="component" value="Segment"/>
</dbReference>
<evidence type="ECO:0000313" key="1">
    <source>
        <dbReference type="EMBL" id="AIW02665.1"/>
    </source>
</evidence>
<keyword evidence="2" id="KW-1185">Reference proteome</keyword>
<protein>
    <submittedName>
        <fullName evidence="1">Uncharacterized protein</fullName>
    </submittedName>
</protein>
<dbReference type="RefSeq" id="YP_009225892.1">
    <property type="nucleotide sequence ID" value="NC_029098.1"/>
</dbReference>
<dbReference type="EMBL" id="KM652554">
    <property type="protein sequence ID" value="AIW02665.1"/>
    <property type="molecule type" value="Genomic_DNA"/>
</dbReference>
<gene>
    <name evidence="1" type="primary">209</name>
    <name evidence="1" type="ORF">PBI_JAY2JAY_209</name>
</gene>
<proteinExistence type="predicted"/>
<evidence type="ECO:0000313" key="2">
    <source>
        <dbReference type="Proteomes" id="UP000030200"/>
    </source>
</evidence>
<dbReference type="OrthoDB" id="25453at10239"/>